<dbReference type="PANTHER" id="PTHR10252">
    <property type="entry name" value="HISTONE-LIKE TRANSCRIPTION FACTOR CCAAT-RELATED"/>
    <property type="match status" value="1"/>
</dbReference>
<feature type="compositionally biased region" description="Polar residues" evidence="3">
    <location>
        <begin position="156"/>
        <end position="165"/>
    </location>
</feature>
<evidence type="ECO:0000256" key="2">
    <source>
        <dbReference type="ARBA" id="ARBA00023242"/>
    </source>
</evidence>
<feature type="compositionally biased region" description="Polar residues" evidence="3">
    <location>
        <begin position="183"/>
        <end position="198"/>
    </location>
</feature>
<proteinExistence type="predicted"/>
<dbReference type="CDD" id="cd22906">
    <property type="entry name" value="HFD_DRAP1"/>
    <property type="match status" value="1"/>
</dbReference>
<dbReference type="InterPro" id="IPR009072">
    <property type="entry name" value="Histone-fold"/>
</dbReference>
<feature type="compositionally biased region" description="Low complexity" evidence="3">
    <location>
        <begin position="170"/>
        <end position="181"/>
    </location>
</feature>
<protein>
    <recommendedName>
        <fullName evidence="4">Transcription factor CBF/NF-Y/archaeal histone domain-containing protein</fullName>
    </recommendedName>
</protein>
<evidence type="ECO:0000313" key="6">
    <source>
        <dbReference type="Proteomes" id="UP000318571"/>
    </source>
</evidence>
<dbReference type="EMBL" id="VCGU01000008">
    <property type="protein sequence ID" value="TRY72178.1"/>
    <property type="molecule type" value="Genomic_DNA"/>
</dbReference>
<feature type="domain" description="Transcription factor CBF/NF-Y/archaeal histone" evidence="4">
    <location>
        <begin position="1"/>
        <end position="54"/>
    </location>
</feature>
<dbReference type="STRING" id="6832.A0A553P399"/>
<dbReference type="Gene3D" id="1.10.20.10">
    <property type="entry name" value="Histone, subunit A"/>
    <property type="match status" value="1"/>
</dbReference>
<dbReference type="GO" id="GO:0046982">
    <property type="term" value="F:protein heterodimerization activity"/>
    <property type="evidence" value="ECO:0007669"/>
    <property type="project" value="InterPro"/>
</dbReference>
<dbReference type="GO" id="GO:0017054">
    <property type="term" value="C:negative cofactor 2 complex"/>
    <property type="evidence" value="ECO:0007669"/>
    <property type="project" value="TreeGrafter"/>
</dbReference>
<keyword evidence="2" id="KW-0539">Nucleus</keyword>
<feature type="region of interest" description="Disordered" evidence="3">
    <location>
        <begin position="76"/>
        <end position="224"/>
    </location>
</feature>
<feature type="compositionally biased region" description="Acidic residues" evidence="3">
    <location>
        <begin position="215"/>
        <end position="224"/>
    </location>
</feature>
<dbReference type="PANTHER" id="PTHR10252:SF5">
    <property type="entry name" value="DR1-ASSOCIATED COREPRESSOR"/>
    <property type="match status" value="1"/>
</dbReference>
<gene>
    <name evidence="5" type="ORF">TCAL_11298</name>
</gene>
<dbReference type="InterPro" id="IPR003958">
    <property type="entry name" value="CBFA_NFYB_domain"/>
</dbReference>
<evidence type="ECO:0000256" key="1">
    <source>
        <dbReference type="ARBA" id="ARBA00004123"/>
    </source>
</evidence>
<name>A0A553P399_TIGCA</name>
<evidence type="ECO:0000256" key="3">
    <source>
        <dbReference type="SAM" id="MobiDB-lite"/>
    </source>
</evidence>
<dbReference type="Pfam" id="PF00808">
    <property type="entry name" value="CBFD_NFYB_HMF"/>
    <property type="match status" value="1"/>
</dbReference>
<accession>A0A553P399</accession>
<dbReference type="SUPFAM" id="SSF47113">
    <property type="entry name" value="Histone-fold"/>
    <property type="match status" value="1"/>
</dbReference>
<feature type="compositionally biased region" description="Polar residues" evidence="3">
    <location>
        <begin position="80"/>
        <end position="102"/>
    </location>
</feature>
<sequence>MQSDEEVGKVAAAVPVIISRALELFVETLLKRMDATMTERGARTMTPGHLKLCIHSEPRFDFLKDLVLDVPDLAPDNGEESLTPQPCALSASSTTGRTTNGTPRAPRLPRQISTVKSSLLGEAQAEAQAEDDAGPTNRSSANLIPHIPPSPKRGATSKSVKTSSHGAMDLSSSLGSTSPGSNHLLSSHTQTNPPSSFGMTGPPLNLVLSRGLGCNEDEDDDYDS</sequence>
<dbReference type="GO" id="GO:0016251">
    <property type="term" value="F:RNA polymerase II general transcription initiation factor activity"/>
    <property type="evidence" value="ECO:0007669"/>
    <property type="project" value="TreeGrafter"/>
</dbReference>
<reference evidence="5 6" key="1">
    <citation type="journal article" date="2018" name="Nat. Ecol. Evol.">
        <title>Genomic signatures of mitonuclear coevolution across populations of Tigriopus californicus.</title>
        <authorList>
            <person name="Barreto F.S."/>
            <person name="Watson E.T."/>
            <person name="Lima T.G."/>
            <person name="Willett C.S."/>
            <person name="Edmands S."/>
            <person name="Li W."/>
            <person name="Burton R.S."/>
        </authorList>
    </citation>
    <scope>NUCLEOTIDE SEQUENCE [LARGE SCALE GENOMIC DNA]</scope>
    <source>
        <strain evidence="5 6">San Diego</strain>
    </source>
</reference>
<evidence type="ECO:0000313" key="5">
    <source>
        <dbReference type="EMBL" id="TRY72178.1"/>
    </source>
</evidence>
<comment type="subcellular location">
    <subcellularLocation>
        <location evidence="1">Nucleus</location>
    </subcellularLocation>
</comment>
<organism evidence="5 6">
    <name type="scientific">Tigriopus californicus</name>
    <name type="common">Marine copepod</name>
    <dbReference type="NCBI Taxonomy" id="6832"/>
    <lineage>
        <taxon>Eukaryota</taxon>
        <taxon>Metazoa</taxon>
        <taxon>Ecdysozoa</taxon>
        <taxon>Arthropoda</taxon>
        <taxon>Crustacea</taxon>
        <taxon>Multicrustacea</taxon>
        <taxon>Hexanauplia</taxon>
        <taxon>Copepoda</taxon>
        <taxon>Harpacticoida</taxon>
        <taxon>Harpacticidae</taxon>
        <taxon>Tigriopus</taxon>
    </lineage>
</organism>
<keyword evidence="6" id="KW-1185">Reference proteome</keyword>
<dbReference type="InterPro" id="IPR050568">
    <property type="entry name" value="Transcr_DNA_Rep_Reg"/>
</dbReference>
<dbReference type="Proteomes" id="UP000318571">
    <property type="component" value="Chromosome 7"/>
</dbReference>
<comment type="caution">
    <text evidence="5">The sequence shown here is derived from an EMBL/GenBank/DDBJ whole genome shotgun (WGS) entry which is preliminary data.</text>
</comment>
<evidence type="ECO:0000259" key="4">
    <source>
        <dbReference type="Pfam" id="PF00808"/>
    </source>
</evidence>
<dbReference type="GO" id="GO:0001046">
    <property type="term" value="F:core promoter sequence-specific DNA binding"/>
    <property type="evidence" value="ECO:0007669"/>
    <property type="project" value="TreeGrafter"/>
</dbReference>
<dbReference type="AlphaFoldDB" id="A0A553P399"/>